<organism evidence="2 3">
    <name type="scientific">Romanomermis culicivorax</name>
    <name type="common">Nematode worm</name>
    <dbReference type="NCBI Taxonomy" id="13658"/>
    <lineage>
        <taxon>Eukaryota</taxon>
        <taxon>Metazoa</taxon>
        <taxon>Ecdysozoa</taxon>
        <taxon>Nematoda</taxon>
        <taxon>Enoplea</taxon>
        <taxon>Dorylaimia</taxon>
        <taxon>Mermithida</taxon>
        <taxon>Mermithoidea</taxon>
        <taxon>Mermithidae</taxon>
        <taxon>Romanomermis</taxon>
    </lineage>
</organism>
<evidence type="ECO:0000313" key="3">
    <source>
        <dbReference type="WBParaSite" id="nRc.2.0.1.t19500-RA"/>
    </source>
</evidence>
<proteinExistence type="predicted"/>
<accession>A0A915IZF0</accession>
<evidence type="ECO:0000313" key="2">
    <source>
        <dbReference type="Proteomes" id="UP000887565"/>
    </source>
</evidence>
<keyword evidence="2" id="KW-1185">Reference proteome</keyword>
<name>A0A915IZF0_ROMCU</name>
<dbReference type="Proteomes" id="UP000887565">
    <property type="component" value="Unplaced"/>
</dbReference>
<dbReference type="AlphaFoldDB" id="A0A915IZF0"/>
<protein>
    <submittedName>
        <fullName evidence="3">Uncharacterized protein</fullName>
    </submittedName>
</protein>
<dbReference type="WBParaSite" id="nRc.2.0.1.t19500-RA">
    <property type="protein sequence ID" value="nRc.2.0.1.t19500-RA"/>
    <property type="gene ID" value="nRc.2.0.1.g19500"/>
</dbReference>
<reference evidence="3" key="1">
    <citation type="submission" date="2022-11" db="UniProtKB">
        <authorList>
            <consortium name="WormBaseParasite"/>
        </authorList>
    </citation>
    <scope>IDENTIFICATION</scope>
</reference>
<feature type="region of interest" description="Disordered" evidence="1">
    <location>
        <begin position="71"/>
        <end position="91"/>
    </location>
</feature>
<evidence type="ECO:0000256" key="1">
    <source>
        <dbReference type="SAM" id="MobiDB-lite"/>
    </source>
</evidence>
<sequence>MFRRWECYPISAAMYDAFERFNHPSLCNMARCRTFPTPVGHIVVPNFCSNRVLHILCLEPGKAWEDEFVPTGHPQPKKKFAGGNPQPHCGL</sequence>